<dbReference type="EMBL" id="BPWL01000009">
    <property type="protein sequence ID" value="GJJ14255.1"/>
    <property type="molecule type" value="Genomic_DNA"/>
</dbReference>
<sequence>MSSSLSPSTPSPTDRLSPASALRSGKRQAAFYPNTISKSPKPFSRSAAKRESVMALGSIEHLQYYFTKTGVSARQNPLKPTSNGVPALGPGVIRSSSPLQEEDEEEFVLPPTPLFPQPTSRIVSEPHVRTPEADPEHLKPGVIEDLEAVERAWDIRTGANDSSSATSTQHLDILSVLKISTRAIRSVRNYVVSLRDEFDFATPHVPHPEYRPSSFKPPTPTPRKASIPTPDDPVVRVRKAALEALSALRHMEERGRVPLSDEAYDIQSDSGSASTRSHTPGGTERVSSPFTTTSIEDDEDSTASFSFSVVKVPNRNESILVWSDDEDGYNKEDEKKDRWEERLVLAGGWLYKQDLTLADFERERTAIAHYLDGIDEILFTGKLQEQSYERGWRREKKLLEIQKIKDAKTRRRSGENKTFSPPQRTSRRVVSAGVAESMSNLSLFEEPEEMLYSVVEEEDEEGIPDEELPDWAKRGKFSDDPIARLTSLLVTLLPPDLLHLLPLLNDTSRTTLLNSLSSGQVLCNAYNIAVRRSKKPWGYINNAAVHDMAALENEATNDPDTDPDKKKVGWTFRRTDNLRLWMAALKLRYMIPLGPTLTPNTSRSISPAPSGTTQRPVNEFLIFDPQIVSKREPGWEDMLEKAVMKWMWCVVAEKRGTRV</sequence>
<gene>
    <name evidence="2" type="ORF">Clacol_008519</name>
</gene>
<feature type="compositionally biased region" description="Low complexity" evidence="1">
    <location>
        <begin position="1"/>
        <end position="18"/>
    </location>
</feature>
<protein>
    <submittedName>
        <fullName evidence="2">Uncharacterized protein</fullName>
    </submittedName>
</protein>
<dbReference type="Proteomes" id="UP001050691">
    <property type="component" value="Unassembled WGS sequence"/>
</dbReference>
<dbReference type="PANTHER" id="PTHR38702">
    <property type="entry name" value="CALPONIN-HOMOLOGY (CH) DOMAIN-CONTAINING PROTEIN"/>
    <property type="match status" value="1"/>
</dbReference>
<dbReference type="PANTHER" id="PTHR38702:SF1">
    <property type="entry name" value="CALPONIN-HOMOLOGY (CH) DOMAIN-CONTAINING PROTEIN"/>
    <property type="match status" value="1"/>
</dbReference>
<evidence type="ECO:0000256" key="1">
    <source>
        <dbReference type="SAM" id="MobiDB-lite"/>
    </source>
</evidence>
<name>A0AAV5AN46_9AGAM</name>
<organism evidence="2 3">
    <name type="scientific">Clathrus columnatus</name>
    <dbReference type="NCBI Taxonomy" id="1419009"/>
    <lineage>
        <taxon>Eukaryota</taxon>
        <taxon>Fungi</taxon>
        <taxon>Dikarya</taxon>
        <taxon>Basidiomycota</taxon>
        <taxon>Agaricomycotina</taxon>
        <taxon>Agaricomycetes</taxon>
        <taxon>Phallomycetidae</taxon>
        <taxon>Phallales</taxon>
        <taxon>Clathraceae</taxon>
        <taxon>Clathrus</taxon>
    </lineage>
</organism>
<feature type="region of interest" description="Disordered" evidence="1">
    <location>
        <begin position="1"/>
        <end position="50"/>
    </location>
</feature>
<keyword evidence="3" id="KW-1185">Reference proteome</keyword>
<comment type="caution">
    <text evidence="2">The sequence shown here is derived from an EMBL/GenBank/DDBJ whole genome shotgun (WGS) entry which is preliminary data.</text>
</comment>
<evidence type="ECO:0000313" key="3">
    <source>
        <dbReference type="Proteomes" id="UP001050691"/>
    </source>
</evidence>
<proteinExistence type="predicted"/>
<dbReference type="AlphaFoldDB" id="A0AAV5AN46"/>
<accession>A0AAV5AN46</accession>
<reference evidence="2" key="1">
    <citation type="submission" date="2021-10" db="EMBL/GenBank/DDBJ databases">
        <title>De novo Genome Assembly of Clathrus columnatus (Basidiomycota, Fungi) Using Illumina and Nanopore Sequence Data.</title>
        <authorList>
            <person name="Ogiso-Tanaka E."/>
            <person name="Itagaki H."/>
            <person name="Hosoya T."/>
            <person name="Hosaka K."/>
        </authorList>
    </citation>
    <scope>NUCLEOTIDE SEQUENCE</scope>
    <source>
        <strain evidence="2">MO-923</strain>
    </source>
</reference>
<feature type="region of interest" description="Disordered" evidence="1">
    <location>
        <begin position="202"/>
        <end position="231"/>
    </location>
</feature>
<feature type="compositionally biased region" description="Polar residues" evidence="1">
    <location>
        <begin position="267"/>
        <end position="290"/>
    </location>
</feature>
<evidence type="ECO:0000313" key="2">
    <source>
        <dbReference type="EMBL" id="GJJ14255.1"/>
    </source>
</evidence>
<feature type="region of interest" description="Disordered" evidence="1">
    <location>
        <begin position="259"/>
        <end position="298"/>
    </location>
</feature>